<proteinExistence type="predicted"/>
<dbReference type="SUPFAM" id="SSF46785">
    <property type="entry name" value="Winged helix' DNA-binding domain"/>
    <property type="match status" value="1"/>
</dbReference>
<dbReference type="PANTHER" id="PTHR33164">
    <property type="entry name" value="TRANSCRIPTIONAL REGULATOR, MARR FAMILY"/>
    <property type="match status" value="1"/>
</dbReference>
<dbReference type="EMBL" id="BBJS01000011">
    <property type="protein sequence ID" value="GAN12595.1"/>
    <property type="molecule type" value="Genomic_DNA"/>
</dbReference>
<dbReference type="InterPro" id="IPR036388">
    <property type="entry name" value="WH-like_DNA-bd_sf"/>
</dbReference>
<dbReference type="PRINTS" id="PR00598">
    <property type="entry name" value="HTHMARR"/>
</dbReference>
<dbReference type="GO" id="GO:0006950">
    <property type="term" value="P:response to stress"/>
    <property type="evidence" value="ECO:0007669"/>
    <property type="project" value="TreeGrafter"/>
</dbReference>
<dbReference type="Proteomes" id="UP000032025">
    <property type="component" value="Unassembled WGS sequence"/>
</dbReference>
<dbReference type="AlphaFoldDB" id="A0A0C9M063"/>
<name>A0A0C9M063_SPHPI</name>
<evidence type="ECO:0000259" key="1">
    <source>
        <dbReference type="PROSITE" id="PS50995"/>
    </source>
</evidence>
<dbReference type="GO" id="GO:0003700">
    <property type="term" value="F:DNA-binding transcription factor activity"/>
    <property type="evidence" value="ECO:0007669"/>
    <property type="project" value="InterPro"/>
</dbReference>
<sequence length="153" mass="17337">MQTREPLLVRYGRLYMRLHRLLDRRMAAQGASLARAKMLMFMNKHAPVRAADIAECFSLAPRTVTQAIDTMERDGLVRRVPDPADRRAKRLDITDMGRQVLEQTEPLRREIVDLAFGTLTDEEAAQLDHILAKLEDAIAAEVEDLPGSWATGR</sequence>
<protein>
    <submittedName>
        <fullName evidence="2">DNA, contig: SP611</fullName>
    </submittedName>
</protein>
<feature type="domain" description="HTH marR-type" evidence="1">
    <location>
        <begin position="4"/>
        <end position="136"/>
    </location>
</feature>
<comment type="caution">
    <text evidence="2">The sequence shown here is derived from an EMBL/GenBank/DDBJ whole genome shotgun (WGS) entry which is preliminary data.</text>
</comment>
<dbReference type="InterPro" id="IPR036390">
    <property type="entry name" value="WH_DNA-bd_sf"/>
</dbReference>
<evidence type="ECO:0000313" key="2">
    <source>
        <dbReference type="EMBL" id="GAN12595.1"/>
    </source>
</evidence>
<dbReference type="InterPro" id="IPR000835">
    <property type="entry name" value="HTH_MarR-typ"/>
</dbReference>
<dbReference type="InterPro" id="IPR039422">
    <property type="entry name" value="MarR/SlyA-like"/>
</dbReference>
<gene>
    <name evidence="2" type="ORF">SP6_11_00960</name>
</gene>
<dbReference type="SMART" id="SM00347">
    <property type="entry name" value="HTH_MARR"/>
    <property type="match status" value="1"/>
</dbReference>
<dbReference type="Gene3D" id="1.10.10.10">
    <property type="entry name" value="Winged helix-like DNA-binding domain superfamily/Winged helix DNA-binding domain"/>
    <property type="match status" value="1"/>
</dbReference>
<accession>A0A0C9M063</accession>
<organism evidence="2 3">
    <name type="scientific">Sphingomonas paucimobilis NBRC 13935</name>
    <dbReference type="NCBI Taxonomy" id="1219050"/>
    <lineage>
        <taxon>Bacteria</taxon>
        <taxon>Pseudomonadati</taxon>
        <taxon>Pseudomonadota</taxon>
        <taxon>Alphaproteobacteria</taxon>
        <taxon>Sphingomonadales</taxon>
        <taxon>Sphingomonadaceae</taxon>
        <taxon>Sphingomonas</taxon>
    </lineage>
</organism>
<keyword evidence="3" id="KW-1185">Reference proteome</keyword>
<dbReference type="PANTHER" id="PTHR33164:SF99">
    <property type="entry name" value="MARR FAMILY REGULATORY PROTEIN"/>
    <property type="match status" value="1"/>
</dbReference>
<dbReference type="Pfam" id="PF12802">
    <property type="entry name" value="MarR_2"/>
    <property type="match status" value="1"/>
</dbReference>
<dbReference type="RefSeq" id="WP_007404034.1">
    <property type="nucleotide sequence ID" value="NZ_BBJS01000011.1"/>
</dbReference>
<evidence type="ECO:0000313" key="3">
    <source>
        <dbReference type="Proteomes" id="UP000032025"/>
    </source>
</evidence>
<reference evidence="2 3" key="1">
    <citation type="submission" date="2014-08" db="EMBL/GenBank/DDBJ databases">
        <title>Whole genome shotgun sequence of Sphingomonas paucimobilis NBRC 13935.</title>
        <authorList>
            <person name="Hosoyama A."/>
            <person name="Hashimoto M."/>
            <person name="Hosoyama Y."/>
            <person name="Noguchi M."/>
            <person name="Uohara A."/>
            <person name="Ohji S."/>
            <person name="Katano-Makiyama Y."/>
            <person name="Ichikawa N."/>
            <person name="Kimura A."/>
            <person name="Yamazoe A."/>
            <person name="Fujita N."/>
        </authorList>
    </citation>
    <scope>NUCLEOTIDE SEQUENCE [LARGE SCALE GENOMIC DNA]</scope>
    <source>
        <strain evidence="2 3">NBRC 13935</strain>
    </source>
</reference>
<dbReference type="PROSITE" id="PS50995">
    <property type="entry name" value="HTH_MARR_2"/>
    <property type="match status" value="1"/>
</dbReference>